<evidence type="ECO:0000313" key="3">
    <source>
        <dbReference type="EMBL" id="RUL53987.1"/>
    </source>
</evidence>
<comment type="caution">
    <text evidence="3">The sequence shown here is derived from an EMBL/GenBank/DDBJ whole genome shotgun (WGS) entry which is preliminary data.</text>
</comment>
<evidence type="ECO:0008006" key="5">
    <source>
        <dbReference type="Google" id="ProtNLM"/>
    </source>
</evidence>
<feature type="transmembrane region" description="Helical" evidence="2">
    <location>
        <begin position="39"/>
        <end position="58"/>
    </location>
</feature>
<dbReference type="AlphaFoldDB" id="A0A432LDQ9"/>
<keyword evidence="4" id="KW-1185">Reference proteome</keyword>
<keyword evidence="2" id="KW-1133">Transmembrane helix</keyword>
<feature type="region of interest" description="Disordered" evidence="1">
    <location>
        <begin position="1"/>
        <end position="25"/>
    </location>
</feature>
<organism evidence="3 4">
    <name type="scientific">Lysinibacillus antri</name>
    <dbReference type="NCBI Taxonomy" id="2498145"/>
    <lineage>
        <taxon>Bacteria</taxon>
        <taxon>Bacillati</taxon>
        <taxon>Bacillota</taxon>
        <taxon>Bacilli</taxon>
        <taxon>Bacillales</taxon>
        <taxon>Bacillaceae</taxon>
        <taxon>Lysinibacillus</taxon>
    </lineage>
</organism>
<name>A0A432LDQ9_9BACI</name>
<evidence type="ECO:0000256" key="1">
    <source>
        <dbReference type="SAM" id="MobiDB-lite"/>
    </source>
</evidence>
<keyword evidence="2" id="KW-0472">Membrane</keyword>
<feature type="transmembrane region" description="Helical" evidence="2">
    <location>
        <begin position="237"/>
        <end position="259"/>
    </location>
</feature>
<dbReference type="Proteomes" id="UP000287910">
    <property type="component" value="Unassembled WGS sequence"/>
</dbReference>
<accession>A0A432LDQ9</accession>
<feature type="transmembrane region" description="Helical" evidence="2">
    <location>
        <begin position="265"/>
        <end position="282"/>
    </location>
</feature>
<reference evidence="3 4" key="1">
    <citation type="submission" date="2018-12" db="EMBL/GenBank/DDBJ databases">
        <title>Lysinibacillus antri sp. nov., isolated from a cave soil.</title>
        <authorList>
            <person name="Narsing Rao M.P."/>
            <person name="Zhang H."/>
            <person name="Dong Z.-Y."/>
            <person name="Niu X.-K."/>
            <person name="Zhang K."/>
            <person name="Fang B.-Z."/>
            <person name="Kang Y.-Q."/>
            <person name="Xiao M."/>
            <person name="Li W.-J."/>
        </authorList>
    </citation>
    <scope>NUCLEOTIDE SEQUENCE [LARGE SCALE GENOMIC DNA]</scope>
    <source>
        <strain evidence="3 4">SYSU K30002</strain>
    </source>
</reference>
<dbReference type="RefSeq" id="WP_126658555.1">
    <property type="nucleotide sequence ID" value="NZ_RYYR01000008.1"/>
</dbReference>
<sequence length="314" mass="36452">MNNKKSIWDELNDLPRNPNNEKQSWQKIEKKMKKPKSGVKVLSGFVTVAIVMLVFALLNSTQFTEKPLQGTVINPTLQAIFFINDTEYDEFKAKNSNYYTYIHKNDDQEQLGKLETYLEKMIKVDVPKPSAIYQNGIYSDVILKYDDGSEGKYKILQNKIGYLYNVDEKQWYFIETKDDMELATLDHILWQVLDDNQISSWVSIVILANAIISFVLERYLKRKYDLEKIVYGGENKIAKAIIYGCITLYGVFLISTILLQFIIHLYWILLVFIVTIAISFYIEKKYAQNNAALYLLICSSIGILMITILFSMNI</sequence>
<feature type="transmembrane region" description="Helical" evidence="2">
    <location>
        <begin position="291"/>
        <end position="312"/>
    </location>
</feature>
<gene>
    <name evidence="3" type="ORF">EK386_07620</name>
</gene>
<evidence type="ECO:0000313" key="4">
    <source>
        <dbReference type="Proteomes" id="UP000287910"/>
    </source>
</evidence>
<dbReference type="EMBL" id="RYYR01000008">
    <property type="protein sequence ID" value="RUL53987.1"/>
    <property type="molecule type" value="Genomic_DNA"/>
</dbReference>
<feature type="transmembrane region" description="Helical" evidence="2">
    <location>
        <begin position="198"/>
        <end position="216"/>
    </location>
</feature>
<evidence type="ECO:0000256" key="2">
    <source>
        <dbReference type="SAM" id="Phobius"/>
    </source>
</evidence>
<protein>
    <recommendedName>
        <fullName evidence="5">DUF4181 domain-containing protein</fullName>
    </recommendedName>
</protein>
<keyword evidence="2" id="KW-0812">Transmembrane</keyword>
<proteinExistence type="predicted"/>